<protein>
    <submittedName>
        <fullName evidence="4">Uncharacterized protein</fullName>
    </submittedName>
</protein>
<organism evidence="4 5">
    <name type="scientific">Acacia crassicarpa</name>
    <name type="common">northern wattle</name>
    <dbReference type="NCBI Taxonomy" id="499986"/>
    <lineage>
        <taxon>Eukaryota</taxon>
        <taxon>Viridiplantae</taxon>
        <taxon>Streptophyta</taxon>
        <taxon>Embryophyta</taxon>
        <taxon>Tracheophyta</taxon>
        <taxon>Spermatophyta</taxon>
        <taxon>Magnoliopsida</taxon>
        <taxon>eudicotyledons</taxon>
        <taxon>Gunneridae</taxon>
        <taxon>Pentapetalae</taxon>
        <taxon>rosids</taxon>
        <taxon>fabids</taxon>
        <taxon>Fabales</taxon>
        <taxon>Fabaceae</taxon>
        <taxon>Caesalpinioideae</taxon>
        <taxon>mimosoid clade</taxon>
        <taxon>Acacieae</taxon>
        <taxon>Acacia</taxon>
    </lineage>
</organism>
<dbReference type="PANTHER" id="PTHR31614">
    <property type="entry name" value="PROTEIN DOWNSTREAM OF FLC-RELATED"/>
    <property type="match status" value="1"/>
</dbReference>
<reference evidence="4" key="1">
    <citation type="submission" date="2023-10" db="EMBL/GenBank/DDBJ databases">
        <title>Chromosome-level genome of the transformable northern wattle, Acacia crassicarpa.</title>
        <authorList>
            <person name="Massaro I."/>
            <person name="Sinha N.R."/>
            <person name="Poethig S."/>
            <person name="Leichty A.R."/>
        </authorList>
    </citation>
    <scope>NUCLEOTIDE SEQUENCE</scope>
    <source>
        <strain evidence="4">Acra3RX</strain>
        <tissue evidence="4">Leaf</tissue>
    </source>
</reference>
<dbReference type="Proteomes" id="UP001293593">
    <property type="component" value="Unassembled WGS sequence"/>
</dbReference>
<name>A0AAE1ISE8_9FABA</name>
<keyword evidence="5" id="KW-1185">Reference proteome</keyword>
<proteinExistence type="inferred from homology"/>
<evidence type="ECO:0000313" key="4">
    <source>
        <dbReference type="EMBL" id="KAK4255886.1"/>
    </source>
</evidence>
<dbReference type="Pfam" id="PF01190">
    <property type="entry name" value="Pollen_Ole_e_1"/>
    <property type="match status" value="1"/>
</dbReference>
<feature type="signal peptide" evidence="3">
    <location>
        <begin position="1"/>
        <end position="22"/>
    </location>
</feature>
<dbReference type="EMBL" id="JAWXYG010000013">
    <property type="protein sequence ID" value="KAK4255886.1"/>
    <property type="molecule type" value="Genomic_DNA"/>
</dbReference>
<accession>A0AAE1ISE8</accession>
<comment type="similarity">
    <text evidence="1">Belongs to the Ole e I family.</text>
</comment>
<dbReference type="AlphaFoldDB" id="A0AAE1ISE8"/>
<feature type="chain" id="PRO_5042230227" evidence="3">
    <location>
        <begin position="23"/>
        <end position="163"/>
    </location>
</feature>
<evidence type="ECO:0000313" key="5">
    <source>
        <dbReference type="Proteomes" id="UP001293593"/>
    </source>
</evidence>
<evidence type="ECO:0000256" key="2">
    <source>
        <dbReference type="ARBA" id="ARBA00023157"/>
    </source>
</evidence>
<dbReference type="InterPro" id="IPR006041">
    <property type="entry name" value="Pollen_Ole_e1_allergen"/>
</dbReference>
<keyword evidence="3" id="KW-0732">Signal</keyword>
<evidence type="ECO:0000256" key="1">
    <source>
        <dbReference type="ARBA" id="ARBA00010049"/>
    </source>
</evidence>
<keyword evidence="2" id="KW-1015">Disulfide bond</keyword>
<comment type="caution">
    <text evidence="4">The sequence shown here is derived from an EMBL/GenBank/DDBJ whole genome shotgun (WGS) entry which is preliminary data.</text>
</comment>
<evidence type="ECO:0000256" key="3">
    <source>
        <dbReference type="SAM" id="SignalP"/>
    </source>
</evidence>
<sequence>MGKASSLVILIVSAALCFSAHGYNNTYNIQGRIYCDPCRLQQETRTSIPLKGVKVILQCKPIESGSVTYTNTGITDQNGMYIIPMEGDHKSDHCEILTDQTTHPSCSETVATKGDRVTVLMNTDVSSFSTYFVRPLGFMSKELDPRCVQMVKEYDIFNIKVDD</sequence>
<gene>
    <name evidence="4" type="ORF">QN277_008822</name>
</gene>
<dbReference type="PANTHER" id="PTHR31614:SF2">
    <property type="entry name" value="F28N24.16 PROTEIN"/>
    <property type="match status" value="1"/>
</dbReference>